<evidence type="ECO:0000313" key="2">
    <source>
        <dbReference type="Proteomes" id="UP000317708"/>
    </source>
</evidence>
<comment type="caution">
    <text evidence="1">The sequence shown here is derived from an EMBL/GenBank/DDBJ whole genome shotgun (WGS) entry which is preliminary data.</text>
</comment>
<sequence>MALPIQNMNSPSHIFQGAIFEIVDELITKIKLGKARGSSQEVIFIYSPHLPPQGRRSGLPTPISPIHNSGSSVSVMQWTGLIRDGTLI</sequence>
<reference evidence="1 2" key="1">
    <citation type="submission" date="2019-01" db="EMBL/GenBank/DDBJ databases">
        <title>Coherence of Microcystis species and biogeography revealed through population genomics.</title>
        <authorList>
            <person name="Perez-Carrascal O.M."/>
            <person name="Terrat Y."/>
            <person name="Giani A."/>
            <person name="Fortin N."/>
            <person name="Tromas N."/>
            <person name="Shapiro B.J."/>
        </authorList>
    </citation>
    <scope>NUCLEOTIDE SEQUENCE [LARGE SCALE GENOMIC DNA]</scope>
    <source>
        <strain evidence="1">Ma_MB_S_20031200_S102</strain>
    </source>
</reference>
<dbReference type="AlphaFoldDB" id="A0A552EI00"/>
<dbReference type="EMBL" id="SFBI01000141">
    <property type="protein sequence ID" value="TRU34021.1"/>
    <property type="molecule type" value="Genomic_DNA"/>
</dbReference>
<proteinExistence type="predicted"/>
<protein>
    <submittedName>
        <fullName evidence="1">Uncharacterized protein</fullName>
    </submittedName>
</protein>
<accession>A0A552EI00</accession>
<dbReference type="Proteomes" id="UP000317708">
    <property type="component" value="Unassembled WGS sequence"/>
</dbReference>
<evidence type="ECO:0000313" key="1">
    <source>
        <dbReference type="EMBL" id="TRU34021.1"/>
    </source>
</evidence>
<gene>
    <name evidence="1" type="ORF">EWV92_16165</name>
</gene>
<organism evidence="1 2">
    <name type="scientific">Microcystis aeruginosa Ma_MB_S_20031200_S102</name>
    <dbReference type="NCBI Taxonomy" id="2486254"/>
    <lineage>
        <taxon>Bacteria</taxon>
        <taxon>Bacillati</taxon>
        <taxon>Cyanobacteriota</taxon>
        <taxon>Cyanophyceae</taxon>
        <taxon>Oscillatoriophycideae</taxon>
        <taxon>Chroococcales</taxon>
        <taxon>Microcystaceae</taxon>
        <taxon>Microcystis</taxon>
    </lineage>
</organism>
<name>A0A552EI00_MICAE</name>